<organism evidence="2 3">
    <name type="scientific">Mangrovivirga cuniculi</name>
    <dbReference type="NCBI Taxonomy" id="2715131"/>
    <lineage>
        <taxon>Bacteria</taxon>
        <taxon>Pseudomonadati</taxon>
        <taxon>Bacteroidota</taxon>
        <taxon>Cytophagia</taxon>
        <taxon>Cytophagales</taxon>
        <taxon>Mangrovivirgaceae</taxon>
        <taxon>Mangrovivirga</taxon>
    </lineage>
</organism>
<dbReference type="Pfam" id="PF20094">
    <property type="entry name" value="GWxTD_dom"/>
    <property type="match status" value="1"/>
</dbReference>
<dbReference type="NCBIfam" id="TIGR04514">
    <property type="entry name" value="GWxTD_dom"/>
    <property type="match status" value="1"/>
</dbReference>
<dbReference type="AlphaFoldDB" id="A0A4D7JSG3"/>
<reference evidence="2 3" key="1">
    <citation type="submission" date="2018-04" db="EMBL/GenBank/DDBJ databases">
        <title>Complete genome uncultured novel isolate.</title>
        <authorList>
            <person name="Merlino G."/>
        </authorList>
    </citation>
    <scope>NUCLEOTIDE SEQUENCE [LARGE SCALE GENOMIC DNA]</scope>
    <source>
        <strain evidence="3">R1DC9</strain>
    </source>
</reference>
<evidence type="ECO:0000259" key="1">
    <source>
        <dbReference type="Pfam" id="PF20094"/>
    </source>
</evidence>
<proteinExistence type="predicted"/>
<evidence type="ECO:0000313" key="3">
    <source>
        <dbReference type="Proteomes" id="UP000298616"/>
    </source>
</evidence>
<name>A0A4D7JSG3_9BACT</name>
<feature type="domain" description="GWxTD" evidence="1">
    <location>
        <begin position="235"/>
        <end position="403"/>
    </location>
</feature>
<protein>
    <recommendedName>
        <fullName evidence="1">GWxTD domain-containing protein</fullName>
    </recommendedName>
</protein>
<dbReference type="KEGG" id="fpf:DCC35_17805"/>
<dbReference type="InterPro" id="IPR030959">
    <property type="entry name" value="GWxTD_dom"/>
</dbReference>
<evidence type="ECO:0000313" key="2">
    <source>
        <dbReference type="EMBL" id="QCK16450.1"/>
    </source>
</evidence>
<sequence>MLKFISMKFLYSLCTIFLIFLNGFIANAQSLDSLDLSFKYYQGKGFEYESRIFVTENETRKAILFVQLTNLSSSERDVAFSTSAHIDLDEKVPDQINYQNNYVLKGGESLHLQLEQELTDDQNWVFLSMRINNLMYPDLFLVGERFIFNSPSAYPSLNGSDDKTNTYFKEGDELTFNTFHESTDIDSILVYQLKYDFKPAYPPMFETFNQNEGGPENLSTTQIGIAQPFRLDSAGLYQYKDSEESMKAQGFRVEKSYFPKLQTVEGIIGPLRYISSNKEYNELDSLKSKKALDQFFLNAFGSPGRAKPKIKLYFNRVAKANYYFTNYKEGWKTDQGMLYIILGSPTNIKKDGNYEIWSYKKGLNSKLSFTFVQVKDPYSGYHFVLIRKDEYQNDWFKAIDAWRGR</sequence>
<dbReference type="OrthoDB" id="9814412at2"/>
<keyword evidence="3" id="KW-1185">Reference proteome</keyword>
<dbReference type="Proteomes" id="UP000298616">
    <property type="component" value="Chromosome"/>
</dbReference>
<accession>A0A4D7JSG3</accession>
<dbReference type="EMBL" id="CP028923">
    <property type="protein sequence ID" value="QCK16450.1"/>
    <property type="molecule type" value="Genomic_DNA"/>
</dbReference>
<gene>
    <name evidence="2" type="ORF">DCC35_17805</name>
</gene>